<comment type="subunit">
    <text evidence="3">Homodimer.</text>
</comment>
<evidence type="ECO:0000256" key="3">
    <source>
        <dbReference type="ARBA" id="ARBA00011738"/>
    </source>
</evidence>
<evidence type="ECO:0000256" key="6">
    <source>
        <dbReference type="ARBA" id="ARBA00023239"/>
    </source>
</evidence>
<dbReference type="Proteomes" id="UP001157186">
    <property type="component" value="Unassembled WGS sequence"/>
</dbReference>
<dbReference type="InterPro" id="IPR043131">
    <property type="entry name" value="BCAT-like_N"/>
</dbReference>
<comment type="cofactor">
    <cofactor evidence="1 12">
        <name>pyridoxal 5'-phosphate</name>
        <dbReference type="ChEBI" id="CHEBI:597326"/>
    </cofactor>
</comment>
<comment type="pathway">
    <text evidence="7">Cofactor biosynthesis; tetrahydrofolate biosynthesis; 4-aminobenzoate from chorismate: step 2/2.</text>
</comment>
<name>A0ABQ6GLA2_9GAMM</name>
<dbReference type="PANTHER" id="PTHR42743">
    <property type="entry name" value="AMINO-ACID AMINOTRANSFERASE"/>
    <property type="match status" value="1"/>
</dbReference>
<accession>A0ABQ6GLA2</accession>
<keyword evidence="4 12" id="KW-0663">Pyridoxal phosphate</keyword>
<gene>
    <name evidence="13" type="ORF">tinsulaeT_01330</name>
</gene>
<keyword evidence="14" id="KW-1185">Reference proteome</keyword>
<sequence length="269" mass="30106">MFHCFINGQRQQQIATDDRGLAYGDGLFTTAKVVNGEVQWLAEHLTRLVEGCRYLKISYDHQALVSELNQAVSACQLAVVKVMITAGSGGRGYSRQGALNAQRIISLHPMPTRYSQWAQQGITLENANIQLGLNPLLKGLKHLNRLEQVLLRAELDQRDCDDLLVCNINNEIIETSCANLFWFHRGRLYTPELSDSGVKGLYRQQILAQDANIEVVKATLADVTQLDAMFICNSIMGIVPVRCYQGQVLALDKVLHYRAQFNQCISQGK</sequence>
<keyword evidence="5" id="KW-0289">Folate biosynthesis</keyword>
<protein>
    <recommendedName>
        <fullName evidence="8 10">Aminodeoxychorismate lyase</fullName>
        <ecNumber evidence="8 10">4.1.3.38</ecNumber>
    </recommendedName>
</protein>
<dbReference type="NCBIfam" id="TIGR03461">
    <property type="entry name" value="pabC_Proteo"/>
    <property type="match status" value="1"/>
</dbReference>
<comment type="similarity">
    <text evidence="2 11">Belongs to the class-IV pyridoxal-phosphate-dependent aminotransferase family.</text>
</comment>
<dbReference type="InterPro" id="IPR050571">
    <property type="entry name" value="Class-IV_PLP-Dep_Aminotrnsfr"/>
</dbReference>
<keyword evidence="6 13" id="KW-0456">Lyase</keyword>
<dbReference type="EC" id="4.1.3.38" evidence="8 10"/>
<proteinExistence type="inferred from homology"/>
<evidence type="ECO:0000256" key="5">
    <source>
        <dbReference type="ARBA" id="ARBA00022909"/>
    </source>
</evidence>
<dbReference type="InterPro" id="IPR018300">
    <property type="entry name" value="Aminotrans_IV_CS"/>
</dbReference>
<dbReference type="Gene3D" id="3.20.10.10">
    <property type="entry name" value="D-amino Acid Aminotransferase, subunit A, domain 2"/>
    <property type="match status" value="1"/>
</dbReference>
<evidence type="ECO:0000256" key="1">
    <source>
        <dbReference type="ARBA" id="ARBA00001933"/>
    </source>
</evidence>
<comment type="caution">
    <text evidence="13">The sequence shown here is derived from an EMBL/GenBank/DDBJ whole genome shotgun (WGS) entry which is preliminary data.</text>
</comment>
<dbReference type="RefSeq" id="WP_284242583.1">
    <property type="nucleotide sequence ID" value="NZ_BSST01000001.1"/>
</dbReference>
<dbReference type="EMBL" id="BSST01000001">
    <property type="protein sequence ID" value="GLX76793.1"/>
    <property type="molecule type" value="Genomic_DNA"/>
</dbReference>
<evidence type="ECO:0000313" key="14">
    <source>
        <dbReference type="Proteomes" id="UP001157186"/>
    </source>
</evidence>
<evidence type="ECO:0000256" key="12">
    <source>
        <dbReference type="RuleBase" id="RU004516"/>
    </source>
</evidence>
<dbReference type="GO" id="GO:0016829">
    <property type="term" value="F:lyase activity"/>
    <property type="evidence" value="ECO:0007669"/>
    <property type="project" value="UniProtKB-KW"/>
</dbReference>
<dbReference type="InterPro" id="IPR036038">
    <property type="entry name" value="Aminotransferase-like"/>
</dbReference>
<organism evidence="13 14">
    <name type="scientific">Thalassotalea insulae</name>
    <dbReference type="NCBI Taxonomy" id="2056778"/>
    <lineage>
        <taxon>Bacteria</taxon>
        <taxon>Pseudomonadati</taxon>
        <taxon>Pseudomonadota</taxon>
        <taxon>Gammaproteobacteria</taxon>
        <taxon>Alteromonadales</taxon>
        <taxon>Colwelliaceae</taxon>
        <taxon>Thalassotalea</taxon>
    </lineage>
</organism>
<dbReference type="SUPFAM" id="SSF56752">
    <property type="entry name" value="D-aminoacid aminotransferase-like PLP-dependent enzymes"/>
    <property type="match status" value="1"/>
</dbReference>
<comment type="catalytic activity">
    <reaction evidence="9">
        <text>4-amino-4-deoxychorismate = 4-aminobenzoate + pyruvate + H(+)</text>
        <dbReference type="Rhea" id="RHEA:16201"/>
        <dbReference type="ChEBI" id="CHEBI:15361"/>
        <dbReference type="ChEBI" id="CHEBI:15378"/>
        <dbReference type="ChEBI" id="CHEBI:17836"/>
        <dbReference type="ChEBI" id="CHEBI:58406"/>
        <dbReference type="EC" id="4.1.3.38"/>
    </reaction>
</comment>
<dbReference type="PANTHER" id="PTHR42743:SF2">
    <property type="entry name" value="AMINODEOXYCHORISMATE LYASE"/>
    <property type="match status" value="1"/>
</dbReference>
<evidence type="ECO:0000256" key="10">
    <source>
        <dbReference type="NCBIfam" id="TIGR03461"/>
    </source>
</evidence>
<evidence type="ECO:0000256" key="11">
    <source>
        <dbReference type="RuleBase" id="RU004106"/>
    </source>
</evidence>
<dbReference type="PROSITE" id="PS00770">
    <property type="entry name" value="AA_TRANSFER_CLASS_4"/>
    <property type="match status" value="1"/>
</dbReference>
<dbReference type="InterPro" id="IPR043132">
    <property type="entry name" value="BCAT-like_C"/>
</dbReference>
<dbReference type="Gene3D" id="3.30.470.10">
    <property type="match status" value="1"/>
</dbReference>
<reference evidence="13 14" key="1">
    <citation type="submission" date="2023-03" db="EMBL/GenBank/DDBJ databases">
        <title>Draft genome sequence of Thalassotalea insulae KCTC 62186T.</title>
        <authorList>
            <person name="Sawabe T."/>
        </authorList>
    </citation>
    <scope>NUCLEOTIDE SEQUENCE [LARGE SCALE GENOMIC DNA]</scope>
    <source>
        <strain evidence="13 14">KCTC 62186</strain>
    </source>
</reference>
<dbReference type="NCBIfam" id="NF004761">
    <property type="entry name" value="PRK06092.1"/>
    <property type="match status" value="1"/>
</dbReference>
<evidence type="ECO:0000256" key="2">
    <source>
        <dbReference type="ARBA" id="ARBA00009320"/>
    </source>
</evidence>
<evidence type="ECO:0000256" key="9">
    <source>
        <dbReference type="ARBA" id="ARBA00049529"/>
    </source>
</evidence>
<evidence type="ECO:0000256" key="8">
    <source>
        <dbReference type="ARBA" id="ARBA00035676"/>
    </source>
</evidence>
<dbReference type="Pfam" id="PF01063">
    <property type="entry name" value="Aminotran_4"/>
    <property type="match status" value="1"/>
</dbReference>
<evidence type="ECO:0000313" key="13">
    <source>
        <dbReference type="EMBL" id="GLX76793.1"/>
    </source>
</evidence>
<dbReference type="InterPro" id="IPR001544">
    <property type="entry name" value="Aminotrans_IV"/>
</dbReference>
<evidence type="ECO:0000256" key="4">
    <source>
        <dbReference type="ARBA" id="ARBA00022898"/>
    </source>
</evidence>
<dbReference type="InterPro" id="IPR017824">
    <property type="entry name" value="Aminodeoxychorismate_lyase_IV"/>
</dbReference>
<evidence type="ECO:0000256" key="7">
    <source>
        <dbReference type="ARBA" id="ARBA00035633"/>
    </source>
</evidence>